<dbReference type="EMBL" id="LS483470">
    <property type="protein sequence ID" value="SQI42708.1"/>
    <property type="molecule type" value="Genomic_DNA"/>
</dbReference>
<dbReference type="PANTHER" id="PTHR42796:SF4">
    <property type="entry name" value="FUMARYLACETOACETATE HYDROLASE DOMAIN-CONTAINING PROTEIN 2A"/>
    <property type="match status" value="1"/>
</dbReference>
<dbReference type="InterPro" id="IPR011234">
    <property type="entry name" value="Fumarylacetoacetase-like_C"/>
</dbReference>
<evidence type="ECO:0000259" key="3">
    <source>
        <dbReference type="Pfam" id="PF01557"/>
    </source>
</evidence>
<evidence type="ECO:0000313" key="5">
    <source>
        <dbReference type="Proteomes" id="UP000249005"/>
    </source>
</evidence>
<proteinExistence type="inferred from homology"/>
<feature type="domain" description="Fumarylacetoacetase-like C-terminal" evidence="3">
    <location>
        <begin position="81"/>
        <end position="282"/>
    </location>
</feature>
<dbReference type="Pfam" id="PF01557">
    <property type="entry name" value="FAA_hydrolase"/>
    <property type="match status" value="1"/>
</dbReference>
<keyword evidence="4" id="KW-0413">Isomerase</keyword>
<protein>
    <submittedName>
        <fullName evidence="4">4-hydroxyphenylacetate degradation bifunctional isomerase/decarboxylase</fullName>
    </submittedName>
</protein>
<keyword evidence="5" id="KW-1185">Reference proteome</keyword>
<dbReference type="GO" id="GO:0044281">
    <property type="term" value="P:small molecule metabolic process"/>
    <property type="evidence" value="ECO:0007669"/>
    <property type="project" value="UniProtKB-ARBA"/>
</dbReference>
<evidence type="ECO:0000256" key="2">
    <source>
        <dbReference type="ARBA" id="ARBA00022723"/>
    </source>
</evidence>
<dbReference type="AlphaFoldDB" id="A0A2X4V3F7"/>
<dbReference type="InterPro" id="IPR036663">
    <property type="entry name" value="Fumarylacetoacetase_C_sf"/>
</dbReference>
<dbReference type="KEGG" id="lri:NCTC12151_02675"/>
<gene>
    <name evidence="4" type="ORF">NCTC12151_02675</name>
</gene>
<evidence type="ECO:0000256" key="1">
    <source>
        <dbReference type="ARBA" id="ARBA00010211"/>
    </source>
</evidence>
<evidence type="ECO:0000313" key="4">
    <source>
        <dbReference type="EMBL" id="SQI42708.1"/>
    </source>
</evidence>
<reference evidence="4 5" key="1">
    <citation type="submission" date="2018-06" db="EMBL/GenBank/DDBJ databases">
        <authorList>
            <consortium name="Pathogen Informatics"/>
            <person name="Doyle S."/>
        </authorList>
    </citation>
    <scope>NUCLEOTIDE SEQUENCE [LARGE SCALE GENOMIC DNA]</scope>
    <source>
        <strain evidence="4 5">NCTC12151</strain>
    </source>
</reference>
<dbReference type="PANTHER" id="PTHR42796">
    <property type="entry name" value="FUMARYLACETOACETATE HYDROLASE DOMAIN-CONTAINING PROTEIN 2A-RELATED"/>
    <property type="match status" value="1"/>
</dbReference>
<dbReference type="GO" id="GO:0046872">
    <property type="term" value="F:metal ion binding"/>
    <property type="evidence" value="ECO:0007669"/>
    <property type="project" value="UniProtKB-KW"/>
</dbReference>
<dbReference type="GO" id="GO:0016853">
    <property type="term" value="F:isomerase activity"/>
    <property type="evidence" value="ECO:0007669"/>
    <property type="project" value="UniProtKB-KW"/>
</dbReference>
<organism evidence="4 5">
    <name type="scientific">Leminorella richardii</name>
    <dbReference type="NCBI Taxonomy" id="158841"/>
    <lineage>
        <taxon>Bacteria</taxon>
        <taxon>Pseudomonadati</taxon>
        <taxon>Pseudomonadota</taxon>
        <taxon>Gammaproteobacteria</taxon>
        <taxon>Enterobacterales</taxon>
        <taxon>Budviciaceae</taxon>
        <taxon>Leminorella</taxon>
    </lineage>
</organism>
<dbReference type="Proteomes" id="UP000249005">
    <property type="component" value="Chromosome 1"/>
</dbReference>
<dbReference type="FunFam" id="3.90.850.10:FF:000008">
    <property type="entry name" value="FAA hydrolase family protein"/>
    <property type="match status" value="1"/>
</dbReference>
<name>A0A2X4V3F7_9GAMM</name>
<dbReference type="Gene3D" id="3.90.850.10">
    <property type="entry name" value="Fumarylacetoacetase-like, C-terminal domain"/>
    <property type="match status" value="1"/>
</dbReference>
<accession>A0A2X4V3F7</accession>
<dbReference type="InterPro" id="IPR051121">
    <property type="entry name" value="FAH"/>
</dbReference>
<sequence>MRGSTMKLLSFINPKTGNKTWGRIEGNHIYDLGKRYSAYFPDLKSAIAGQVLDELRQMKLEQADFTLDEVQFLPVIENPSKIFCAGMNYMEKRIEFEQTINAPTLFIRFPDSLTAHDGALCKPDDSSEFDYEGELAVVIGKDTDNVSRENALEHIAGYSCFMDGSVRDMQFTWFTSGKNWRKTGAFGPWLVTRDDITDPQDLTIKTYLNGNQVQNDSTRNMVNSIAALVEYISRFSPLVAGDVIITGSPGGVGKKRNPPLFMQEGDVIEVEIDKIGRLVNRVSSLSSVLSQ</sequence>
<dbReference type="SUPFAM" id="SSF56529">
    <property type="entry name" value="FAH"/>
    <property type="match status" value="1"/>
</dbReference>
<keyword evidence="2" id="KW-0479">Metal-binding</keyword>
<comment type="similarity">
    <text evidence="1">Belongs to the FAH family.</text>
</comment>